<keyword evidence="1" id="KW-0812">Transmembrane</keyword>
<feature type="non-terminal residue" evidence="2">
    <location>
        <position position="139"/>
    </location>
</feature>
<keyword evidence="1" id="KW-1133">Transmembrane helix</keyword>
<accession>A0ABR5IQX1</accession>
<name>A0ABR5IQX1_9ACTN</name>
<evidence type="ECO:0000256" key="1">
    <source>
        <dbReference type="SAM" id="Phobius"/>
    </source>
</evidence>
<keyword evidence="1" id="KW-0472">Membrane</keyword>
<gene>
    <name evidence="2" type="ORF">ADK38_47210</name>
</gene>
<feature type="transmembrane region" description="Helical" evidence="1">
    <location>
        <begin position="108"/>
        <end position="132"/>
    </location>
</feature>
<evidence type="ECO:0000313" key="3">
    <source>
        <dbReference type="Proteomes" id="UP000037020"/>
    </source>
</evidence>
<organism evidence="2 3">
    <name type="scientific">Streptomyces varsoviensis</name>
    <dbReference type="NCBI Taxonomy" id="67373"/>
    <lineage>
        <taxon>Bacteria</taxon>
        <taxon>Bacillati</taxon>
        <taxon>Actinomycetota</taxon>
        <taxon>Actinomycetes</taxon>
        <taxon>Kitasatosporales</taxon>
        <taxon>Streptomycetaceae</taxon>
        <taxon>Streptomyces</taxon>
    </lineage>
</organism>
<keyword evidence="3" id="KW-1185">Reference proteome</keyword>
<evidence type="ECO:0008006" key="4">
    <source>
        <dbReference type="Google" id="ProtNLM"/>
    </source>
</evidence>
<sequence length="139" mass="14968">MLEAGGAEPTWRVSARAPRNKYLVVLWRDLLALARTPGRLGRALTWTGCAAVTSGLGVELGGEKRVIGLVLGLLFGYFAVGALAETARLETDDVRRASWSPFRFRTLMLQHAIVPAVLGALLGLLAAVPYAVAGEWWPL</sequence>
<dbReference type="EMBL" id="LGUT01004722">
    <property type="protein sequence ID" value="KOG38010.1"/>
    <property type="molecule type" value="Genomic_DNA"/>
</dbReference>
<comment type="caution">
    <text evidence="2">The sequence shown here is derived from an EMBL/GenBank/DDBJ whole genome shotgun (WGS) entry which is preliminary data.</text>
</comment>
<protein>
    <recommendedName>
        <fullName evidence="4">ABC transporter permease</fullName>
    </recommendedName>
</protein>
<dbReference type="Proteomes" id="UP000037020">
    <property type="component" value="Unassembled WGS sequence"/>
</dbReference>
<evidence type="ECO:0000313" key="2">
    <source>
        <dbReference type="EMBL" id="KOG38010.1"/>
    </source>
</evidence>
<proteinExistence type="predicted"/>
<reference evidence="2 3" key="1">
    <citation type="submission" date="2015-07" db="EMBL/GenBank/DDBJ databases">
        <authorList>
            <person name="Ju K.-S."/>
            <person name="Doroghazi J.R."/>
            <person name="Metcalf W.W."/>
        </authorList>
    </citation>
    <scope>NUCLEOTIDE SEQUENCE [LARGE SCALE GENOMIC DNA]</scope>
    <source>
        <strain evidence="2 3">NRRL B-3589</strain>
    </source>
</reference>
<feature type="transmembrane region" description="Helical" evidence="1">
    <location>
        <begin position="66"/>
        <end position="87"/>
    </location>
</feature>